<proteinExistence type="predicted"/>
<name>A0A0D6AYA1_RHOSU</name>
<gene>
    <name evidence="2" type="ORF">NHU_00547</name>
</gene>
<dbReference type="Proteomes" id="UP000064912">
    <property type="component" value="Chromosome"/>
</dbReference>
<protein>
    <submittedName>
        <fullName evidence="2">Uncharacterized protein</fullName>
    </submittedName>
</protein>
<reference evidence="2 3" key="1">
    <citation type="submission" date="2015-02" db="EMBL/GenBank/DDBJ databases">
        <title>Genome sequene of Rhodovulum sulfidophilum DSM 2351.</title>
        <authorList>
            <person name="Nagao N."/>
        </authorList>
    </citation>
    <scope>NUCLEOTIDE SEQUENCE [LARGE SCALE GENOMIC DNA]</scope>
    <source>
        <strain evidence="2 3">DSM 2351</strain>
    </source>
</reference>
<sequence length="263" mass="27789">MDLAVLDTLLDRALLDLLSDRIVARLKARERSALLLVSGTDLGLDAAIRSLSPLNAAGWSFEIRRSPDAAGLLTPERLRLLGGARAIPPMAAPGETDIDGVLARHGLVVVPALSAALAARASLGMAEDEVSALLTGALERGRRVVAARDGLCPASRDRKARGLTGNEAYREMLTGHLLRLQSYGVELAWAAKLGDAIASPRPGDRGPGPGRETATPPVPGSRVFGWSQAKTFDSAELKLDADVLITPLAAEELRARHVRVVRA</sequence>
<dbReference type="AlphaFoldDB" id="A0A0D6AYA1"/>
<dbReference type="KEGG" id="rsu:NHU_00547"/>
<dbReference type="eggNOG" id="COG0452">
    <property type="taxonomic scope" value="Bacteria"/>
</dbReference>
<accession>A0A0D6AYA1</accession>
<dbReference type="PATRIC" id="fig|35806.4.peg.563"/>
<evidence type="ECO:0000256" key="1">
    <source>
        <dbReference type="SAM" id="MobiDB-lite"/>
    </source>
</evidence>
<dbReference type="EMBL" id="AP014800">
    <property type="protein sequence ID" value="BAQ67716.1"/>
    <property type="molecule type" value="Genomic_DNA"/>
</dbReference>
<evidence type="ECO:0000313" key="2">
    <source>
        <dbReference type="EMBL" id="BAQ67716.1"/>
    </source>
</evidence>
<organism evidence="2 3">
    <name type="scientific">Rhodovulum sulfidophilum</name>
    <name type="common">Rhodobacter sulfidophilus</name>
    <dbReference type="NCBI Taxonomy" id="35806"/>
    <lineage>
        <taxon>Bacteria</taxon>
        <taxon>Pseudomonadati</taxon>
        <taxon>Pseudomonadota</taxon>
        <taxon>Alphaproteobacteria</taxon>
        <taxon>Rhodobacterales</taxon>
        <taxon>Paracoccaceae</taxon>
        <taxon>Rhodovulum</taxon>
    </lineage>
</organism>
<feature type="region of interest" description="Disordered" evidence="1">
    <location>
        <begin position="198"/>
        <end position="221"/>
    </location>
</feature>
<evidence type="ECO:0000313" key="3">
    <source>
        <dbReference type="Proteomes" id="UP000064912"/>
    </source>
</evidence>